<accession>A0A7W7VVD3</accession>
<dbReference type="AlphaFoldDB" id="A0A7W7VVD3"/>
<gene>
    <name evidence="1" type="ORF">FHR34_002766</name>
</gene>
<proteinExistence type="predicted"/>
<dbReference type="RefSeq" id="WP_184935823.1">
    <property type="nucleotide sequence ID" value="NZ_JACHJV010000001.1"/>
</dbReference>
<comment type="caution">
    <text evidence="1">The sequence shown here is derived from an EMBL/GenBank/DDBJ whole genome shotgun (WGS) entry which is preliminary data.</text>
</comment>
<keyword evidence="2" id="KW-1185">Reference proteome</keyword>
<dbReference type="EMBL" id="JACHJV010000001">
    <property type="protein sequence ID" value="MBB4923773.1"/>
    <property type="molecule type" value="Genomic_DNA"/>
</dbReference>
<name>A0A7W7VVD3_KITKI</name>
<evidence type="ECO:0000313" key="1">
    <source>
        <dbReference type="EMBL" id="MBB4923773.1"/>
    </source>
</evidence>
<evidence type="ECO:0000313" key="2">
    <source>
        <dbReference type="Proteomes" id="UP000540506"/>
    </source>
</evidence>
<reference evidence="1 2" key="1">
    <citation type="submission" date="2020-08" db="EMBL/GenBank/DDBJ databases">
        <title>Sequencing the genomes of 1000 actinobacteria strains.</title>
        <authorList>
            <person name="Klenk H.-P."/>
        </authorList>
    </citation>
    <scope>NUCLEOTIDE SEQUENCE [LARGE SCALE GENOMIC DNA]</scope>
    <source>
        <strain evidence="1 2">DSM 41654</strain>
    </source>
</reference>
<sequence>MPLSTGNANRSAISTAVLTGSLEVLSKRLVLPNLVTRQGVADFQPARGKTVMVRIPTALKAKRLPQGGTVEDSPLVETEIPVTLDTHSYSSVKADSWDLTVNLESYAQQVVAPQVNAVAEDVELRISTELNRFVASDGKTDRDGQGQIIPAAIECSMSSFHAALVKADRALNDNSVPLSGRALVVNPAFREVIMNDPTYIKAADFGSAALIQQGAAEKDKMYMGTILGFAVYLSNFVTGAVAFVKEAFCLATGAPQAFASAGYSGSLSKDGYGLRHTQGVDMSTLSERSVVDSFSGAVIFDARRAIGIRAKAV</sequence>
<dbReference type="Proteomes" id="UP000540506">
    <property type="component" value="Unassembled WGS sequence"/>
</dbReference>
<organism evidence="1 2">
    <name type="scientific">Kitasatospora kifunensis</name>
    <name type="common">Streptomyces kifunensis</name>
    <dbReference type="NCBI Taxonomy" id="58351"/>
    <lineage>
        <taxon>Bacteria</taxon>
        <taxon>Bacillati</taxon>
        <taxon>Actinomycetota</taxon>
        <taxon>Actinomycetes</taxon>
        <taxon>Kitasatosporales</taxon>
        <taxon>Streptomycetaceae</taxon>
        <taxon>Kitasatospora</taxon>
    </lineage>
</organism>
<protein>
    <submittedName>
        <fullName evidence="1">Uncharacterized protein</fullName>
    </submittedName>
</protein>